<protein>
    <recommendedName>
        <fullName evidence="4">Protein DETOXIFICATION</fullName>
    </recommendedName>
</protein>
<organism evidence="2 3">
    <name type="scientific">Brassica cretica</name>
    <name type="common">Mustard</name>
    <dbReference type="NCBI Taxonomy" id="69181"/>
    <lineage>
        <taxon>Eukaryota</taxon>
        <taxon>Viridiplantae</taxon>
        <taxon>Streptophyta</taxon>
        <taxon>Embryophyta</taxon>
        <taxon>Tracheophyta</taxon>
        <taxon>Spermatophyta</taxon>
        <taxon>Magnoliopsida</taxon>
        <taxon>eudicotyledons</taxon>
        <taxon>Gunneridae</taxon>
        <taxon>Pentapetalae</taxon>
        <taxon>rosids</taxon>
        <taxon>malvids</taxon>
        <taxon>Brassicales</taxon>
        <taxon>Brassicaceae</taxon>
        <taxon>Brassiceae</taxon>
        <taxon>Brassica</taxon>
    </lineage>
</organism>
<gene>
    <name evidence="2" type="ORF">DY000_02000442</name>
</gene>
<feature type="transmembrane region" description="Helical" evidence="1">
    <location>
        <begin position="12"/>
        <end position="34"/>
    </location>
</feature>
<evidence type="ECO:0000313" key="2">
    <source>
        <dbReference type="EMBL" id="KAF3545216.1"/>
    </source>
</evidence>
<keyword evidence="3" id="KW-1185">Reference proteome</keyword>
<accession>A0ABQ7C0F2</accession>
<proteinExistence type="predicted"/>
<evidence type="ECO:0008006" key="4">
    <source>
        <dbReference type="Google" id="ProtNLM"/>
    </source>
</evidence>
<keyword evidence="1" id="KW-0812">Transmembrane</keyword>
<comment type="caution">
    <text evidence="2">The sequence shown here is derived from an EMBL/GenBank/DDBJ whole genome shotgun (WGS) entry which is preliminary data.</text>
</comment>
<name>A0ABQ7C0F2_BRACR</name>
<keyword evidence="1" id="KW-1133">Transmembrane helix</keyword>
<evidence type="ECO:0000313" key="3">
    <source>
        <dbReference type="Proteomes" id="UP000266723"/>
    </source>
</evidence>
<dbReference type="Proteomes" id="UP000266723">
    <property type="component" value="Unassembled WGS sequence"/>
</dbReference>
<evidence type="ECO:0000256" key="1">
    <source>
        <dbReference type="SAM" id="Phobius"/>
    </source>
</evidence>
<reference evidence="2 3" key="1">
    <citation type="journal article" date="2020" name="BMC Genomics">
        <title>Intraspecific diversification of the crop wild relative Brassica cretica Lam. using demographic model selection.</title>
        <authorList>
            <person name="Kioukis A."/>
            <person name="Michalopoulou V.A."/>
            <person name="Briers L."/>
            <person name="Pirintsos S."/>
            <person name="Studholme D.J."/>
            <person name="Pavlidis P."/>
            <person name="Sarris P.F."/>
        </authorList>
    </citation>
    <scope>NUCLEOTIDE SEQUENCE [LARGE SCALE GENOMIC DNA]</scope>
    <source>
        <strain evidence="3">cv. PFS-1207/04</strain>
    </source>
</reference>
<sequence length="55" mass="6200">MGWIFKCAVKGICHLGLIFGGTTIQTLILVFVVMRCDWEKEAQKANVRAKKWSSS</sequence>
<dbReference type="EMBL" id="QGKV02000832">
    <property type="protein sequence ID" value="KAF3545216.1"/>
    <property type="molecule type" value="Genomic_DNA"/>
</dbReference>
<keyword evidence="1" id="KW-0472">Membrane</keyword>